<dbReference type="Gene3D" id="2.130.10.10">
    <property type="entry name" value="YVTN repeat-like/Quinoprotein amine dehydrogenase"/>
    <property type="match status" value="4"/>
</dbReference>
<feature type="repeat" description="WD" evidence="6">
    <location>
        <begin position="148"/>
        <end position="189"/>
    </location>
</feature>
<evidence type="ECO:0000256" key="1">
    <source>
        <dbReference type="ARBA" id="ARBA00004604"/>
    </source>
</evidence>
<evidence type="ECO:0000256" key="7">
    <source>
        <dbReference type="SAM" id="MobiDB-lite"/>
    </source>
</evidence>
<dbReference type="Pfam" id="PF25173">
    <property type="entry name" value="Beta-prop_WDR3_1st"/>
    <property type="match status" value="1"/>
</dbReference>
<dbReference type="FunFam" id="2.130.10.10:FF:000178">
    <property type="entry name" value="WD repeat domain 3"/>
    <property type="match status" value="1"/>
</dbReference>
<evidence type="ECO:0000256" key="5">
    <source>
        <dbReference type="ARBA" id="ARBA00038229"/>
    </source>
</evidence>
<feature type="repeat" description="WD" evidence="6">
    <location>
        <begin position="106"/>
        <end position="139"/>
    </location>
</feature>
<dbReference type="GO" id="GO:0034388">
    <property type="term" value="C:Pwp2p-containing subcomplex of 90S preribosome"/>
    <property type="evidence" value="ECO:0007669"/>
    <property type="project" value="TreeGrafter"/>
</dbReference>
<dbReference type="EMBL" id="HBER01042304">
    <property type="protein sequence ID" value="CAD8546021.1"/>
    <property type="molecule type" value="Transcribed_RNA"/>
</dbReference>
<dbReference type="PANTHER" id="PTHR19853:SF0">
    <property type="entry name" value="WD REPEAT-CONTAINING PROTEIN 3"/>
    <property type="match status" value="1"/>
</dbReference>
<dbReference type="Pfam" id="PF25172">
    <property type="entry name" value="Beta-prop_WDR3_2nd"/>
    <property type="match status" value="1"/>
</dbReference>
<feature type="compositionally biased region" description="Basic residues" evidence="7">
    <location>
        <begin position="309"/>
        <end position="318"/>
    </location>
</feature>
<evidence type="ECO:0000259" key="8">
    <source>
        <dbReference type="Pfam" id="PF04003"/>
    </source>
</evidence>
<accession>A0A7S0P2Q4</accession>
<feature type="region of interest" description="Disordered" evidence="7">
    <location>
        <begin position="946"/>
        <end position="973"/>
    </location>
</feature>
<feature type="region of interest" description="Disordered" evidence="7">
    <location>
        <begin position="309"/>
        <end position="330"/>
    </location>
</feature>
<proteinExistence type="inferred from homology"/>
<feature type="repeat" description="WD" evidence="6">
    <location>
        <begin position="499"/>
        <end position="530"/>
    </location>
</feature>
<keyword evidence="2 6" id="KW-0853">WD repeat</keyword>
<evidence type="ECO:0000256" key="2">
    <source>
        <dbReference type="ARBA" id="ARBA00022574"/>
    </source>
</evidence>
<dbReference type="InterPro" id="IPR001680">
    <property type="entry name" value="WD40_rpt"/>
</dbReference>
<feature type="domain" description="Small-subunit processome Utp12" evidence="8">
    <location>
        <begin position="828"/>
        <end position="929"/>
    </location>
</feature>
<evidence type="ECO:0000256" key="4">
    <source>
        <dbReference type="ARBA" id="ARBA00023242"/>
    </source>
</evidence>
<comment type="similarity">
    <text evidence="5">Belongs to the WD repeat WDR3/UTP12 family.</text>
</comment>
<feature type="compositionally biased region" description="Acidic residues" evidence="7">
    <location>
        <begin position="321"/>
        <end position="330"/>
    </location>
</feature>
<dbReference type="PROSITE" id="PS50294">
    <property type="entry name" value="WD_REPEATS_REGION"/>
    <property type="match status" value="6"/>
</dbReference>
<dbReference type="GO" id="GO:0030490">
    <property type="term" value="P:maturation of SSU-rRNA"/>
    <property type="evidence" value="ECO:0007669"/>
    <property type="project" value="TreeGrafter"/>
</dbReference>
<dbReference type="CDD" id="cd00200">
    <property type="entry name" value="WD40"/>
    <property type="match status" value="1"/>
</dbReference>
<dbReference type="SUPFAM" id="SSF50978">
    <property type="entry name" value="WD40 repeat-like"/>
    <property type="match status" value="2"/>
</dbReference>
<name>A0A7S0P2Q4_9EUKA</name>
<feature type="repeat" description="WD" evidence="6">
    <location>
        <begin position="631"/>
        <end position="672"/>
    </location>
</feature>
<dbReference type="PROSITE" id="PS00678">
    <property type="entry name" value="WD_REPEATS_1"/>
    <property type="match status" value="2"/>
</dbReference>
<dbReference type="PANTHER" id="PTHR19853">
    <property type="entry name" value="WD REPEAT CONTAINING PROTEIN 3 WDR3"/>
    <property type="match status" value="1"/>
</dbReference>
<organism evidence="9">
    <name type="scientific">Calcidiscus leptoporus</name>
    <dbReference type="NCBI Taxonomy" id="127549"/>
    <lineage>
        <taxon>Eukaryota</taxon>
        <taxon>Haptista</taxon>
        <taxon>Haptophyta</taxon>
        <taxon>Prymnesiophyceae</taxon>
        <taxon>Coccolithales</taxon>
        <taxon>Calcidiscaceae</taxon>
        <taxon>Calcidiscus</taxon>
    </lineage>
</organism>
<gene>
    <name evidence="9" type="ORF">CLEP1334_LOCUS21311</name>
</gene>
<dbReference type="InterPro" id="IPR036322">
    <property type="entry name" value="WD40_repeat_dom_sf"/>
</dbReference>
<feature type="repeat" description="WD" evidence="6">
    <location>
        <begin position="64"/>
        <end position="97"/>
    </location>
</feature>
<dbReference type="PROSITE" id="PS50082">
    <property type="entry name" value="WD_REPEATS_2"/>
    <property type="match status" value="7"/>
</dbReference>
<dbReference type="InterPro" id="IPR051570">
    <property type="entry name" value="TBC1_cilium_biogenesis"/>
</dbReference>
<dbReference type="AlphaFoldDB" id="A0A7S0P2Q4"/>
<dbReference type="SMART" id="SM00320">
    <property type="entry name" value="WD40"/>
    <property type="match status" value="11"/>
</dbReference>
<comment type="subcellular location">
    <subcellularLocation>
        <location evidence="1">Nucleus</location>
        <location evidence="1">Nucleolus</location>
    </subcellularLocation>
</comment>
<dbReference type="PRINTS" id="PR00320">
    <property type="entry name" value="GPROTEINBRPT"/>
</dbReference>
<dbReference type="InterPro" id="IPR020472">
    <property type="entry name" value="WD40_PAC1"/>
</dbReference>
<feature type="repeat" description="WD" evidence="6">
    <location>
        <begin position="589"/>
        <end position="630"/>
    </location>
</feature>
<dbReference type="InterPro" id="IPR007148">
    <property type="entry name" value="SSU_processome_Utp12"/>
</dbReference>
<evidence type="ECO:0000256" key="3">
    <source>
        <dbReference type="ARBA" id="ARBA00022737"/>
    </source>
</evidence>
<feature type="repeat" description="WD" evidence="6">
    <location>
        <begin position="673"/>
        <end position="704"/>
    </location>
</feature>
<feature type="compositionally biased region" description="Polar residues" evidence="7">
    <location>
        <begin position="951"/>
        <end position="967"/>
    </location>
</feature>
<protein>
    <recommendedName>
        <fullName evidence="8">Small-subunit processome Utp12 domain-containing protein</fullName>
    </recommendedName>
</protein>
<keyword evidence="4" id="KW-0539">Nucleus</keyword>
<dbReference type="InterPro" id="IPR019775">
    <property type="entry name" value="WD40_repeat_CS"/>
</dbReference>
<keyword evidence="3" id="KW-0677">Repeat</keyword>
<dbReference type="Pfam" id="PF04003">
    <property type="entry name" value="Utp12"/>
    <property type="match status" value="1"/>
</dbReference>
<dbReference type="FunFam" id="2.130.10.10:FF:000157">
    <property type="entry name" value="WD repeat domain 3"/>
    <property type="match status" value="1"/>
</dbReference>
<dbReference type="InterPro" id="IPR015943">
    <property type="entry name" value="WD40/YVTN_repeat-like_dom_sf"/>
</dbReference>
<evidence type="ECO:0000256" key="6">
    <source>
        <dbReference type="PROSITE-ProRule" id="PRU00221"/>
    </source>
</evidence>
<dbReference type="GO" id="GO:0032040">
    <property type="term" value="C:small-subunit processome"/>
    <property type="evidence" value="ECO:0007669"/>
    <property type="project" value="TreeGrafter"/>
</dbReference>
<evidence type="ECO:0000313" key="9">
    <source>
        <dbReference type="EMBL" id="CAD8546021.1"/>
    </source>
</evidence>
<sequence length="973" mass="104600">MVKAYLRYAEDAAWGVIVSSSGSILATHSGDAFISPALDAVHVRSLKTGALTATLRPEAAAGPTTAVPAEVTALELAPDGDTLAVGDADGSVRLWSLFVAAERVRLTGHRGGVRSLRFSGDGALLASGGNDTSVVLWDVVGEAGVCKLRGHRAAVTDLLLLDGGQSLASVSKDGVLKLWDVPSQHCVQTATAPSGELYTIDAHEARGRLLTGGAGGELLLWSLEHKQLIEAKATNGAMVTEKGASASAGVPAWVAPHVTLLGSFETPSGAHVVRVRFDSKQAFAAVQFADKNLLVLGVQDAGQLKRQQKRKLAKKRKHAEADDDAAGDDDADAEVSPLAAFQALASLRGAHKLHSFAFLPASTRVPAERQLIKGEARAAGKRPASLRLLVAQRNNLVGVWDCELKPRGACALVSSVGSMGHRQEPRCVALSSDERSVLTVADGEAKVWSVSSQQCLRSFACGYGLCATFVLSGRFVVVGNKAGTLQLFSMATGELVHEVGAHSAAVYGLALEPGAQGVLSASADKRLATWLPEAREDGTACLREDRVHELPDDALCCAYSADGKFVAAGLLDASVKVLFTDTFKLFLTLYGHKLPVLSLSVSSDGALLVSGSADKAVKIWGLDFGDCHRSLYAHGESVTCVQFVRGTHYFFSCGKDKLIKYWDADSFEQIHTLRAHTAEVWSLVISRKGDFVVSVGRDRAVRLWRRSEEQVFIEEEREAELEAAFEGGLERQQQTAEAEEEEAAALGLEGGAAEGTHAGRRTLESVKGAERVLEALRVLDDEDERRAEHALALQRWEEASARTSDAKSLSKQPVLVPNLLLLGLSPGDYLLKALSGVRTAELDQALMLLPFDAVRRLLTRLLPLVDSAPPIELMARCVLFLLRVHYKQVLANHSLLQLLHPLESKLRTRVTRERDMLGFNMAALGFLKQSIETSGSGRAFFDEQLRERASRQASSTAELRRQTASRQRGSRKR</sequence>
<dbReference type="GO" id="GO:0030515">
    <property type="term" value="F:snoRNA binding"/>
    <property type="evidence" value="ECO:0007669"/>
    <property type="project" value="TreeGrafter"/>
</dbReference>
<reference evidence="9" key="1">
    <citation type="submission" date="2021-01" db="EMBL/GenBank/DDBJ databases">
        <authorList>
            <person name="Corre E."/>
            <person name="Pelletier E."/>
            <person name="Niang G."/>
            <person name="Scheremetjew M."/>
            <person name="Finn R."/>
            <person name="Kale V."/>
            <person name="Holt S."/>
            <person name="Cochrane G."/>
            <person name="Meng A."/>
            <person name="Brown T."/>
            <person name="Cohen L."/>
        </authorList>
    </citation>
    <scope>NUCLEOTIDE SEQUENCE</scope>
    <source>
        <strain evidence="9">RCC1130</strain>
    </source>
</reference>